<dbReference type="CDD" id="cd16922">
    <property type="entry name" value="HATPase_EvgS-ArcB-TorS-like"/>
    <property type="match status" value="1"/>
</dbReference>
<dbReference type="SUPFAM" id="SSF55785">
    <property type="entry name" value="PYP-like sensor domain (PAS domain)"/>
    <property type="match status" value="1"/>
</dbReference>
<keyword evidence="7" id="KW-0808">Transferase</keyword>
<keyword evidence="6 15" id="KW-0597">Phosphoprotein</keyword>
<dbReference type="Pfam" id="PF00512">
    <property type="entry name" value="HisKA"/>
    <property type="match status" value="1"/>
</dbReference>
<dbReference type="InterPro" id="IPR000014">
    <property type="entry name" value="PAS"/>
</dbReference>
<evidence type="ECO:0000256" key="13">
    <source>
        <dbReference type="ARBA" id="ARBA00023136"/>
    </source>
</evidence>
<dbReference type="InterPro" id="IPR005467">
    <property type="entry name" value="His_kinase_dom"/>
</dbReference>
<dbReference type="NCBIfam" id="TIGR00229">
    <property type="entry name" value="sensory_box"/>
    <property type="match status" value="1"/>
</dbReference>
<dbReference type="InterPro" id="IPR036641">
    <property type="entry name" value="HPT_dom_sf"/>
</dbReference>
<organism evidence="21 22">
    <name type="scientific">Paragemmobacter kunshanensis</name>
    <dbReference type="NCBI Taxonomy" id="2583234"/>
    <lineage>
        <taxon>Bacteria</taxon>
        <taxon>Pseudomonadati</taxon>
        <taxon>Pseudomonadota</taxon>
        <taxon>Alphaproteobacteria</taxon>
        <taxon>Rhodobacterales</taxon>
        <taxon>Paracoccaceae</taxon>
        <taxon>Paragemmobacter</taxon>
    </lineage>
</organism>
<dbReference type="GO" id="GO:0000155">
    <property type="term" value="F:phosphorelay sensor kinase activity"/>
    <property type="evidence" value="ECO:0007669"/>
    <property type="project" value="InterPro"/>
</dbReference>
<feature type="transmembrane region" description="Helical" evidence="16">
    <location>
        <begin position="20"/>
        <end position="42"/>
    </location>
</feature>
<dbReference type="SMART" id="SM00388">
    <property type="entry name" value="HisKA"/>
    <property type="match status" value="1"/>
</dbReference>
<dbReference type="InterPro" id="IPR036890">
    <property type="entry name" value="HATPase_C_sf"/>
</dbReference>
<evidence type="ECO:0000256" key="16">
    <source>
        <dbReference type="SAM" id="Phobius"/>
    </source>
</evidence>
<dbReference type="SMART" id="SM00387">
    <property type="entry name" value="HATPase_c"/>
    <property type="match status" value="1"/>
</dbReference>
<comment type="caution">
    <text evidence="21">The sequence shown here is derived from an EMBL/GenBank/DDBJ whole genome shotgun (WGS) entry which is preliminary data.</text>
</comment>
<accession>A0A6M1TJC9</accession>
<comment type="catalytic activity">
    <reaction evidence="1">
        <text>ATP + protein L-histidine = ADP + protein N-phospho-L-histidine.</text>
        <dbReference type="EC" id="2.7.13.3"/>
    </reaction>
</comment>
<evidence type="ECO:0000256" key="10">
    <source>
        <dbReference type="ARBA" id="ARBA00022840"/>
    </source>
</evidence>
<name>A0A6M1TJC9_9RHOB</name>
<protein>
    <recommendedName>
        <fullName evidence="3">histidine kinase</fullName>
        <ecNumber evidence="3">2.7.13.3</ecNumber>
    </recommendedName>
</protein>
<keyword evidence="11 16" id="KW-1133">Transmembrane helix</keyword>
<dbReference type="GO" id="GO:0005886">
    <property type="term" value="C:plasma membrane"/>
    <property type="evidence" value="ECO:0007669"/>
    <property type="project" value="UniProtKB-SubCell"/>
</dbReference>
<evidence type="ECO:0000256" key="9">
    <source>
        <dbReference type="ARBA" id="ARBA00022777"/>
    </source>
</evidence>
<sequence>MSQFFDEALKESRLERAAVRVRHLILGITFMATLAAMGYVFLKIDRELDRSSSVDSDNVTWTMAQVEVDTLKLQRAVITATEDPTDPERLDDLRLAFDIFYSRFNILSRSDRLAGLPINESLRDALWSDGAFFERITPVIDSDDATLAAALPALRTEMTSVADTVRANVVSSLQALMENGDRRRGELRRSLQVFAAASLGLLGLMAGLSLVIIQQNRAQSRRAETTERAVHNLRATIESSLDALVITDVQGRITDCNGAAEALFGRDRSTCRDFRIADLLFKEGEDDPFDLLHKALRGDIDDLEDGRLQMTGRRANGIEVPVEVAMTKAKGASGAPMFIAFIRDISERIEREESLRKARNEALKGEEAKSRFLAVMSHEMRTPLNGLIAATELLQTSTDLDQRQSWLSEIVLSCGWAALDQVNNVLELTRLGSDKSDSYQVSDFSPVQVVRDLVLQNQPHAAKRGNQLRFDEPADPLPRVTAPRQLFLRVLYNLVGNAIKFTDAGAVILRLQADTIDSGQKLHLRIEVSDTGIGIAEQDLERIFHNFETLDASYARMREGTGLGLGIAKLSAEAMGGSIHVRSELGKGSTFTLDVTLPVAADARQPAGATTADPRDESQPLNILVVEDNPINSLLLTEMLRLRGHTVTNAVDGIEAVEKTADTAFDMILTDISMPRMDGIEATRIIRSQGACRDVPIIGVTANASPDKMPEFLGAGMTDVLVKPVTRNALMAIIANYARGAARVRPVAPPTLVPEIPILNTQVFRETIEEMGRDFVERIAEKLLQETEVLLVELSDLAGKGAYDEAARAAHKTAGAAASIGLSGLHGALARYEQAALAADAAGTTAALASARSILPRTVLELRDGGLSLALTRAAAQ</sequence>
<dbReference type="InterPro" id="IPR011006">
    <property type="entry name" value="CheY-like_superfamily"/>
</dbReference>
<evidence type="ECO:0000313" key="21">
    <source>
        <dbReference type="EMBL" id="NGQ90019.1"/>
    </source>
</evidence>
<dbReference type="SUPFAM" id="SSF55874">
    <property type="entry name" value="ATPase domain of HSP90 chaperone/DNA topoisomerase II/histidine kinase"/>
    <property type="match status" value="1"/>
</dbReference>
<dbReference type="SUPFAM" id="SSF47384">
    <property type="entry name" value="Homodimeric domain of signal transducing histidine kinase"/>
    <property type="match status" value="1"/>
</dbReference>
<proteinExistence type="predicted"/>
<dbReference type="Gene3D" id="1.20.120.160">
    <property type="entry name" value="HPT domain"/>
    <property type="match status" value="1"/>
</dbReference>
<comment type="subcellular location">
    <subcellularLocation>
        <location evidence="2">Cell inner membrane</location>
        <topology evidence="2">Multi-pass membrane protein</topology>
    </subcellularLocation>
</comment>
<keyword evidence="4" id="KW-1003">Cell membrane</keyword>
<dbReference type="PRINTS" id="PR00344">
    <property type="entry name" value="BCTRLSENSOR"/>
</dbReference>
<evidence type="ECO:0000256" key="6">
    <source>
        <dbReference type="ARBA" id="ARBA00022553"/>
    </source>
</evidence>
<dbReference type="SUPFAM" id="SSF52172">
    <property type="entry name" value="CheY-like"/>
    <property type="match status" value="1"/>
</dbReference>
<dbReference type="SMART" id="SM00091">
    <property type="entry name" value="PAS"/>
    <property type="match status" value="1"/>
</dbReference>
<gene>
    <name evidence="21" type="ORF">G5V65_03865</name>
</gene>
<dbReference type="Pfam" id="PF13426">
    <property type="entry name" value="PAS_9"/>
    <property type="match status" value="1"/>
</dbReference>
<keyword evidence="22" id="KW-1185">Reference proteome</keyword>
<feature type="domain" description="PAS" evidence="19">
    <location>
        <begin position="229"/>
        <end position="299"/>
    </location>
</feature>
<feature type="domain" description="Histidine kinase" evidence="17">
    <location>
        <begin position="375"/>
        <end position="599"/>
    </location>
</feature>
<dbReference type="PANTHER" id="PTHR43047">
    <property type="entry name" value="TWO-COMPONENT HISTIDINE PROTEIN KINASE"/>
    <property type="match status" value="1"/>
</dbReference>
<dbReference type="PROSITE" id="PS50109">
    <property type="entry name" value="HIS_KIN"/>
    <property type="match status" value="1"/>
</dbReference>
<dbReference type="CDD" id="cd00130">
    <property type="entry name" value="PAS"/>
    <property type="match status" value="1"/>
</dbReference>
<evidence type="ECO:0000256" key="4">
    <source>
        <dbReference type="ARBA" id="ARBA00022475"/>
    </source>
</evidence>
<dbReference type="Pfam" id="PF02518">
    <property type="entry name" value="HATPase_c"/>
    <property type="match status" value="1"/>
</dbReference>
<dbReference type="AlphaFoldDB" id="A0A6M1TJC9"/>
<dbReference type="RefSeq" id="WP_165047246.1">
    <property type="nucleotide sequence ID" value="NZ_JAALFE010000003.1"/>
</dbReference>
<feature type="transmembrane region" description="Helical" evidence="16">
    <location>
        <begin position="191"/>
        <end position="213"/>
    </location>
</feature>
<dbReference type="InterPro" id="IPR036097">
    <property type="entry name" value="HisK_dim/P_sf"/>
</dbReference>
<evidence type="ECO:0000256" key="7">
    <source>
        <dbReference type="ARBA" id="ARBA00022679"/>
    </source>
</evidence>
<keyword evidence="9" id="KW-0418">Kinase</keyword>
<evidence type="ECO:0000259" key="19">
    <source>
        <dbReference type="PROSITE" id="PS50112"/>
    </source>
</evidence>
<dbReference type="Gene3D" id="3.30.450.20">
    <property type="entry name" value="PAS domain"/>
    <property type="match status" value="1"/>
</dbReference>
<dbReference type="Pfam" id="PF00072">
    <property type="entry name" value="Response_reg"/>
    <property type="match status" value="1"/>
</dbReference>
<evidence type="ECO:0000259" key="20">
    <source>
        <dbReference type="PROSITE" id="PS50894"/>
    </source>
</evidence>
<evidence type="ECO:0000256" key="11">
    <source>
        <dbReference type="ARBA" id="ARBA00022989"/>
    </source>
</evidence>
<dbReference type="CDD" id="cd17546">
    <property type="entry name" value="REC_hyHK_CKI1_RcsC-like"/>
    <property type="match status" value="1"/>
</dbReference>
<feature type="modified residue" description="4-aspartylphosphate" evidence="15">
    <location>
        <position position="671"/>
    </location>
</feature>
<evidence type="ECO:0000256" key="12">
    <source>
        <dbReference type="ARBA" id="ARBA00023012"/>
    </source>
</evidence>
<dbReference type="InterPro" id="IPR003661">
    <property type="entry name" value="HisK_dim/P_dom"/>
</dbReference>
<dbReference type="PROSITE" id="PS50110">
    <property type="entry name" value="RESPONSE_REGULATORY"/>
    <property type="match status" value="1"/>
</dbReference>
<evidence type="ECO:0000256" key="14">
    <source>
        <dbReference type="PROSITE-ProRule" id="PRU00110"/>
    </source>
</evidence>
<keyword evidence="10" id="KW-0067">ATP-binding</keyword>
<dbReference type="InterPro" id="IPR001789">
    <property type="entry name" value="Sig_transdc_resp-reg_receiver"/>
</dbReference>
<keyword evidence="10" id="KW-0547">Nucleotide-binding</keyword>
<evidence type="ECO:0000256" key="8">
    <source>
        <dbReference type="ARBA" id="ARBA00022692"/>
    </source>
</evidence>
<evidence type="ECO:0000256" key="5">
    <source>
        <dbReference type="ARBA" id="ARBA00022519"/>
    </source>
</evidence>
<evidence type="ECO:0000256" key="2">
    <source>
        <dbReference type="ARBA" id="ARBA00004429"/>
    </source>
</evidence>
<feature type="domain" description="HPt" evidence="20">
    <location>
        <begin position="772"/>
        <end position="872"/>
    </location>
</feature>
<feature type="modified residue" description="Phosphohistidine" evidence="14">
    <location>
        <position position="811"/>
    </location>
</feature>
<keyword evidence="8 16" id="KW-0812">Transmembrane</keyword>
<dbReference type="InterPro" id="IPR004358">
    <property type="entry name" value="Sig_transdc_His_kin-like_C"/>
</dbReference>
<dbReference type="CDD" id="cd00082">
    <property type="entry name" value="HisKA"/>
    <property type="match status" value="1"/>
</dbReference>
<dbReference type="SMART" id="SM00448">
    <property type="entry name" value="REC"/>
    <property type="match status" value="1"/>
</dbReference>
<dbReference type="EMBL" id="JAALFE010000003">
    <property type="protein sequence ID" value="NGQ90019.1"/>
    <property type="molecule type" value="Genomic_DNA"/>
</dbReference>
<dbReference type="Gene3D" id="3.40.50.2300">
    <property type="match status" value="1"/>
</dbReference>
<evidence type="ECO:0000256" key="3">
    <source>
        <dbReference type="ARBA" id="ARBA00012438"/>
    </source>
</evidence>
<dbReference type="PROSITE" id="PS50894">
    <property type="entry name" value="HPT"/>
    <property type="match status" value="1"/>
</dbReference>
<dbReference type="InterPro" id="IPR003594">
    <property type="entry name" value="HATPase_dom"/>
</dbReference>
<keyword evidence="13 16" id="KW-0472">Membrane</keyword>
<evidence type="ECO:0000256" key="15">
    <source>
        <dbReference type="PROSITE-ProRule" id="PRU00169"/>
    </source>
</evidence>
<dbReference type="SUPFAM" id="SSF47226">
    <property type="entry name" value="Histidine-containing phosphotransfer domain, HPT domain"/>
    <property type="match status" value="1"/>
</dbReference>
<evidence type="ECO:0000313" key="22">
    <source>
        <dbReference type="Proteomes" id="UP000474758"/>
    </source>
</evidence>
<evidence type="ECO:0000256" key="1">
    <source>
        <dbReference type="ARBA" id="ARBA00000085"/>
    </source>
</evidence>
<evidence type="ECO:0000259" key="17">
    <source>
        <dbReference type="PROSITE" id="PS50109"/>
    </source>
</evidence>
<dbReference type="Proteomes" id="UP000474758">
    <property type="component" value="Unassembled WGS sequence"/>
</dbReference>
<dbReference type="Pfam" id="PF01627">
    <property type="entry name" value="Hpt"/>
    <property type="match status" value="1"/>
</dbReference>
<dbReference type="InterPro" id="IPR008207">
    <property type="entry name" value="Sig_transdc_His_kin_Hpt_dom"/>
</dbReference>
<dbReference type="Gene3D" id="1.10.287.130">
    <property type="match status" value="1"/>
</dbReference>
<dbReference type="Gene3D" id="3.30.565.10">
    <property type="entry name" value="Histidine kinase-like ATPase, C-terminal domain"/>
    <property type="match status" value="1"/>
</dbReference>
<keyword evidence="5" id="KW-0997">Cell inner membrane</keyword>
<dbReference type="EC" id="2.7.13.3" evidence="3"/>
<dbReference type="InterPro" id="IPR035965">
    <property type="entry name" value="PAS-like_dom_sf"/>
</dbReference>
<reference evidence="21 22" key="1">
    <citation type="submission" date="2020-02" db="EMBL/GenBank/DDBJ databases">
        <title>Rhodobacter translucens sp. nov., a novel bacterium isolated from activated sludge.</title>
        <authorList>
            <person name="Liu J."/>
        </authorList>
    </citation>
    <scope>NUCLEOTIDE SEQUENCE [LARGE SCALE GENOMIC DNA]</scope>
    <source>
        <strain evidence="21 22">HX-7-19</strain>
    </source>
</reference>
<keyword evidence="12" id="KW-0902">Two-component regulatory system</keyword>
<feature type="domain" description="Response regulatory" evidence="18">
    <location>
        <begin position="622"/>
        <end position="738"/>
    </location>
</feature>
<evidence type="ECO:0000259" key="18">
    <source>
        <dbReference type="PROSITE" id="PS50110"/>
    </source>
</evidence>
<dbReference type="PROSITE" id="PS50112">
    <property type="entry name" value="PAS"/>
    <property type="match status" value="1"/>
</dbReference>